<reference evidence="3" key="1">
    <citation type="submission" date="2017-06" db="EMBL/GenBank/DDBJ databases">
        <title>Genome analysis of Fimbriiglobus ruber SP5, the first member of the order Planctomycetales with confirmed chitinolytic capability.</title>
        <authorList>
            <person name="Ravin N.V."/>
            <person name="Rakitin A.L."/>
            <person name="Ivanova A.A."/>
            <person name="Beletsky A.V."/>
            <person name="Kulichevskaya I.S."/>
            <person name="Mardanov A.V."/>
            <person name="Dedysh S.N."/>
        </authorList>
    </citation>
    <scope>NUCLEOTIDE SEQUENCE [LARGE SCALE GENOMIC DNA]</scope>
    <source>
        <strain evidence="3">SP5</strain>
    </source>
</reference>
<name>A0A225DMH6_9BACT</name>
<dbReference type="Pfam" id="PF14206">
    <property type="entry name" value="Cys_rich_CPCC"/>
    <property type="match status" value="1"/>
</dbReference>
<dbReference type="Proteomes" id="UP000214646">
    <property type="component" value="Unassembled WGS sequence"/>
</dbReference>
<evidence type="ECO:0000313" key="2">
    <source>
        <dbReference type="EMBL" id="OWK38429.1"/>
    </source>
</evidence>
<dbReference type="RefSeq" id="WP_088258232.1">
    <property type="nucleotide sequence ID" value="NZ_NIDE01000014.1"/>
</dbReference>
<organism evidence="2 3">
    <name type="scientific">Fimbriiglobus ruber</name>
    <dbReference type="NCBI Taxonomy" id="1908690"/>
    <lineage>
        <taxon>Bacteria</taxon>
        <taxon>Pseudomonadati</taxon>
        <taxon>Planctomycetota</taxon>
        <taxon>Planctomycetia</taxon>
        <taxon>Gemmatales</taxon>
        <taxon>Gemmataceae</taxon>
        <taxon>Fimbriiglobus</taxon>
    </lineage>
</organism>
<dbReference type="OrthoDB" id="1456570at2"/>
<proteinExistence type="predicted"/>
<evidence type="ECO:0000313" key="3">
    <source>
        <dbReference type="Proteomes" id="UP000214646"/>
    </source>
</evidence>
<gene>
    <name evidence="2" type="ORF">FRUB_07549</name>
</gene>
<sequence length="83" mass="9308">MTERFRCPCCGCLTLSERCGWDICEVCYWEDDGQDDHNADAVLGGPNGWLSLTQARANYRAFGACEMAMLVNVRPPHPDELPE</sequence>
<comment type="caution">
    <text evidence="2">The sequence shown here is derived from an EMBL/GenBank/DDBJ whole genome shotgun (WGS) entry which is preliminary data.</text>
</comment>
<dbReference type="EMBL" id="NIDE01000014">
    <property type="protein sequence ID" value="OWK38429.1"/>
    <property type="molecule type" value="Genomic_DNA"/>
</dbReference>
<keyword evidence="3" id="KW-1185">Reference proteome</keyword>
<dbReference type="AlphaFoldDB" id="A0A225DMH6"/>
<protein>
    <recommendedName>
        <fullName evidence="1">Cysteine-rich CPCC domain-containing protein</fullName>
    </recommendedName>
</protein>
<feature type="domain" description="Cysteine-rich CPCC" evidence="1">
    <location>
        <begin position="6"/>
        <end position="80"/>
    </location>
</feature>
<dbReference type="InterPro" id="IPR025983">
    <property type="entry name" value="Cys_rich_CPCC"/>
</dbReference>
<evidence type="ECO:0000259" key="1">
    <source>
        <dbReference type="Pfam" id="PF14206"/>
    </source>
</evidence>
<accession>A0A225DMH6</accession>